<feature type="transmembrane region" description="Helical" evidence="7">
    <location>
        <begin position="95"/>
        <end position="115"/>
    </location>
</feature>
<evidence type="ECO:0000256" key="2">
    <source>
        <dbReference type="ARBA" id="ARBA00022448"/>
    </source>
</evidence>
<comment type="similarity">
    <text evidence="7">Belongs to the binding-protein-dependent transport system permease family.</text>
</comment>
<dbReference type="PROSITE" id="PS50928">
    <property type="entry name" value="ABC_TM1"/>
    <property type="match status" value="1"/>
</dbReference>
<keyword evidence="3" id="KW-1003">Cell membrane</keyword>
<evidence type="ECO:0000259" key="8">
    <source>
        <dbReference type="PROSITE" id="PS50928"/>
    </source>
</evidence>
<dbReference type="Proteomes" id="UP000549882">
    <property type="component" value="Unassembled WGS sequence"/>
</dbReference>
<keyword evidence="2 7" id="KW-0813">Transport</keyword>
<comment type="caution">
    <text evidence="9">The sequence shown here is derived from an EMBL/GenBank/DDBJ whole genome shotgun (WGS) entry which is preliminary data.</text>
</comment>
<dbReference type="PANTHER" id="PTHR30151:SF0">
    <property type="entry name" value="ABC TRANSPORTER PERMEASE PROTEIN MJ0413-RELATED"/>
    <property type="match status" value="1"/>
</dbReference>
<feature type="domain" description="ABC transmembrane type-1" evidence="8">
    <location>
        <begin position="55"/>
        <end position="239"/>
    </location>
</feature>
<dbReference type="InterPro" id="IPR000515">
    <property type="entry name" value="MetI-like"/>
</dbReference>
<reference evidence="9 10" key="1">
    <citation type="submission" date="2020-08" db="EMBL/GenBank/DDBJ databases">
        <title>Genomic Encyclopedia of Type Strains, Phase IV (KMG-V): Genome sequencing to study the core and pangenomes of soil and plant-associated prokaryotes.</title>
        <authorList>
            <person name="Whitman W."/>
        </authorList>
    </citation>
    <scope>NUCLEOTIDE SEQUENCE [LARGE SCALE GENOMIC DNA]</scope>
    <source>
        <strain evidence="9 10">SEMIA 4064</strain>
    </source>
</reference>
<accession>A0A7W8XXD5</accession>
<evidence type="ECO:0000256" key="1">
    <source>
        <dbReference type="ARBA" id="ARBA00004651"/>
    </source>
</evidence>
<dbReference type="InterPro" id="IPR035906">
    <property type="entry name" value="MetI-like_sf"/>
</dbReference>
<keyword evidence="10" id="KW-1185">Reference proteome</keyword>
<name>A0A7W8XXD5_9HYPH</name>
<evidence type="ECO:0000256" key="4">
    <source>
        <dbReference type="ARBA" id="ARBA00022692"/>
    </source>
</evidence>
<feature type="transmembrane region" description="Helical" evidence="7">
    <location>
        <begin position="216"/>
        <end position="235"/>
    </location>
</feature>
<evidence type="ECO:0000256" key="7">
    <source>
        <dbReference type="RuleBase" id="RU363032"/>
    </source>
</evidence>
<dbReference type="AlphaFoldDB" id="A0A7W8XXD5"/>
<evidence type="ECO:0000313" key="10">
    <source>
        <dbReference type="Proteomes" id="UP000549882"/>
    </source>
</evidence>
<dbReference type="SUPFAM" id="SSF161098">
    <property type="entry name" value="MetI-like"/>
    <property type="match status" value="1"/>
</dbReference>
<dbReference type="Gene3D" id="1.10.3720.10">
    <property type="entry name" value="MetI-like"/>
    <property type="match status" value="1"/>
</dbReference>
<organism evidence="9 10">
    <name type="scientific">Rhizobium paranaense</name>
    <dbReference type="NCBI Taxonomy" id="1650438"/>
    <lineage>
        <taxon>Bacteria</taxon>
        <taxon>Pseudomonadati</taxon>
        <taxon>Pseudomonadota</taxon>
        <taxon>Alphaproteobacteria</taxon>
        <taxon>Hyphomicrobiales</taxon>
        <taxon>Rhizobiaceae</taxon>
        <taxon>Rhizobium/Agrobacterium group</taxon>
        <taxon>Rhizobium</taxon>
    </lineage>
</organism>
<comment type="subcellular location">
    <subcellularLocation>
        <location evidence="1 7">Cell membrane</location>
        <topology evidence="1 7">Multi-pass membrane protein</topology>
    </subcellularLocation>
</comment>
<dbReference type="GO" id="GO:0055085">
    <property type="term" value="P:transmembrane transport"/>
    <property type="evidence" value="ECO:0007669"/>
    <property type="project" value="InterPro"/>
</dbReference>
<gene>
    <name evidence="9" type="ORF">GGD50_006001</name>
</gene>
<proteinExistence type="inferred from homology"/>
<feature type="transmembrane region" description="Helical" evidence="7">
    <location>
        <begin position="121"/>
        <end position="140"/>
    </location>
</feature>
<dbReference type="Pfam" id="PF00528">
    <property type="entry name" value="BPD_transp_1"/>
    <property type="match status" value="1"/>
</dbReference>
<dbReference type="GO" id="GO:0005886">
    <property type="term" value="C:plasma membrane"/>
    <property type="evidence" value="ECO:0007669"/>
    <property type="project" value="UniProtKB-SubCell"/>
</dbReference>
<keyword evidence="5 7" id="KW-1133">Transmembrane helix</keyword>
<dbReference type="RefSeq" id="WP_183940670.1">
    <property type="nucleotide sequence ID" value="NZ_JACHBI010000019.1"/>
</dbReference>
<keyword evidence="6 7" id="KW-0472">Membrane</keyword>
<evidence type="ECO:0000256" key="3">
    <source>
        <dbReference type="ARBA" id="ARBA00022475"/>
    </source>
</evidence>
<evidence type="ECO:0000256" key="6">
    <source>
        <dbReference type="ARBA" id="ARBA00023136"/>
    </source>
</evidence>
<feature type="transmembrane region" description="Helical" evidence="7">
    <location>
        <begin position="181"/>
        <end position="204"/>
    </location>
</feature>
<evidence type="ECO:0000313" key="9">
    <source>
        <dbReference type="EMBL" id="MBB5577349.1"/>
    </source>
</evidence>
<protein>
    <submittedName>
        <fullName evidence="9">ABC-type nitrate/sulfonate/bicarbonate transport system permease component</fullName>
    </submittedName>
</protein>
<dbReference type="PANTHER" id="PTHR30151">
    <property type="entry name" value="ALKANE SULFONATE ABC TRANSPORTER-RELATED, MEMBRANE SUBUNIT"/>
    <property type="match status" value="1"/>
</dbReference>
<keyword evidence="4 7" id="KW-0812">Transmembrane</keyword>
<dbReference type="CDD" id="cd06261">
    <property type="entry name" value="TM_PBP2"/>
    <property type="match status" value="1"/>
</dbReference>
<sequence length="247" mass="26061">MRHAIVHYSPLLIVALLWEITPRLGIVSANILPPLSAVAISWAQLLGEGELVSNGLASLTRAGAGLAFAILFGGTLGILMAWWRPLNATVGPLVHIFYPVPKSALIPVTAIWLGFGDASKILLVFMGCLLPVMLGAFNGARSTESALVWSARSMGASKFGVLRDVVAQSALPELLNGIRTALALSFVLLVAGELISASNGLGYLIGLYGSAGANDAMYAVIVSVAALGFLFDRLFQTFSKRVLAWQQ</sequence>
<evidence type="ECO:0000256" key="5">
    <source>
        <dbReference type="ARBA" id="ARBA00022989"/>
    </source>
</evidence>
<feature type="transmembrane region" description="Helical" evidence="7">
    <location>
        <begin position="63"/>
        <end position="83"/>
    </location>
</feature>
<dbReference type="EMBL" id="JACHBI010000019">
    <property type="protein sequence ID" value="MBB5577349.1"/>
    <property type="molecule type" value="Genomic_DNA"/>
</dbReference>